<evidence type="ECO:0000313" key="2">
    <source>
        <dbReference type="EMBL" id="MFC3811612.1"/>
    </source>
</evidence>
<dbReference type="RefSeq" id="WP_379838449.1">
    <property type="nucleotide sequence ID" value="NZ_JBHRYQ010000001.1"/>
</dbReference>
<name>A0ABV7Z031_9BACT</name>
<protein>
    <submittedName>
        <fullName evidence="2">Uncharacterized protein</fullName>
    </submittedName>
</protein>
<reference evidence="3" key="1">
    <citation type="journal article" date="2019" name="Int. J. Syst. Evol. Microbiol.">
        <title>The Global Catalogue of Microorganisms (GCM) 10K type strain sequencing project: providing services to taxonomists for standard genome sequencing and annotation.</title>
        <authorList>
            <consortium name="The Broad Institute Genomics Platform"/>
            <consortium name="The Broad Institute Genome Sequencing Center for Infectious Disease"/>
            <person name="Wu L."/>
            <person name="Ma J."/>
        </authorList>
    </citation>
    <scope>NUCLEOTIDE SEQUENCE [LARGE SCALE GENOMIC DNA]</scope>
    <source>
        <strain evidence="3">CECT 7956</strain>
    </source>
</reference>
<organism evidence="2 3">
    <name type="scientific">Lacihabitans lacunae</name>
    <dbReference type="NCBI Taxonomy" id="1028214"/>
    <lineage>
        <taxon>Bacteria</taxon>
        <taxon>Pseudomonadati</taxon>
        <taxon>Bacteroidota</taxon>
        <taxon>Cytophagia</taxon>
        <taxon>Cytophagales</taxon>
        <taxon>Leadbetterellaceae</taxon>
        <taxon>Lacihabitans</taxon>
    </lineage>
</organism>
<accession>A0ABV7Z031</accession>
<dbReference type="Proteomes" id="UP001595616">
    <property type="component" value="Unassembled WGS sequence"/>
</dbReference>
<sequence length="182" mass="19656">MIKSLSGLLLLAIAVACNTSSNQNFEEELKVLTDNQAKVSIIINGKNFYDGQEIFTGSGYALDSSGVKISLKNQAFGNIIVSLEGQVDLNKTPLKLSFRDGFPEGSASGSFLIGKILDSVKNTGEGYILTDGGYEILQLDNKAIIIKVKGQLRKPFGDSGLSDIEGYIVWNKPEVVFTKKSN</sequence>
<dbReference type="EMBL" id="JBHRYQ010000001">
    <property type="protein sequence ID" value="MFC3811612.1"/>
    <property type="molecule type" value="Genomic_DNA"/>
</dbReference>
<evidence type="ECO:0000256" key="1">
    <source>
        <dbReference type="SAM" id="SignalP"/>
    </source>
</evidence>
<keyword evidence="3" id="KW-1185">Reference proteome</keyword>
<evidence type="ECO:0000313" key="3">
    <source>
        <dbReference type="Proteomes" id="UP001595616"/>
    </source>
</evidence>
<gene>
    <name evidence="2" type="ORF">ACFOOI_13200</name>
</gene>
<feature type="signal peptide" evidence="1">
    <location>
        <begin position="1"/>
        <end position="22"/>
    </location>
</feature>
<keyword evidence="1" id="KW-0732">Signal</keyword>
<dbReference type="PROSITE" id="PS51257">
    <property type="entry name" value="PROKAR_LIPOPROTEIN"/>
    <property type="match status" value="1"/>
</dbReference>
<proteinExistence type="predicted"/>
<comment type="caution">
    <text evidence="2">The sequence shown here is derived from an EMBL/GenBank/DDBJ whole genome shotgun (WGS) entry which is preliminary data.</text>
</comment>
<feature type="chain" id="PRO_5046752265" evidence="1">
    <location>
        <begin position="23"/>
        <end position="182"/>
    </location>
</feature>